<dbReference type="AlphaFoldDB" id="A0A5D4SUI1"/>
<evidence type="ECO:0000256" key="5">
    <source>
        <dbReference type="ARBA" id="ARBA00023235"/>
    </source>
</evidence>
<evidence type="ECO:0000256" key="3">
    <source>
        <dbReference type="ARBA" id="ARBA00022729"/>
    </source>
</evidence>
<evidence type="ECO:0000313" key="9">
    <source>
        <dbReference type="EMBL" id="TYS65898.1"/>
    </source>
</evidence>
<dbReference type="InterPro" id="IPR050245">
    <property type="entry name" value="PrsA_foldase"/>
</dbReference>
<dbReference type="Gene3D" id="1.10.4030.10">
    <property type="entry name" value="Porin chaperone SurA, peptide-binding domain"/>
    <property type="match status" value="1"/>
</dbReference>
<evidence type="ECO:0000256" key="4">
    <source>
        <dbReference type="ARBA" id="ARBA00023110"/>
    </source>
</evidence>
<dbReference type="EC" id="5.2.1.8" evidence="2"/>
<dbReference type="EMBL" id="VTET01000015">
    <property type="protein sequence ID" value="TYS65898.1"/>
    <property type="molecule type" value="Genomic_DNA"/>
</dbReference>
<accession>A0A5D4SUI1</accession>
<evidence type="ECO:0000256" key="7">
    <source>
        <dbReference type="SAM" id="Phobius"/>
    </source>
</evidence>
<protein>
    <recommendedName>
        <fullName evidence="2">peptidylprolyl isomerase</fullName>
        <ecNumber evidence="2">5.2.1.8</ecNumber>
    </recommendedName>
</protein>
<evidence type="ECO:0000256" key="2">
    <source>
        <dbReference type="ARBA" id="ARBA00013194"/>
    </source>
</evidence>
<dbReference type="InterPro" id="IPR027304">
    <property type="entry name" value="Trigger_fact/SurA_dom_sf"/>
</dbReference>
<dbReference type="SUPFAM" id="SSF54534">
    <property type="entry name" value="FKBP-like"/>
    <property type="match status" value="1"/>
</dbReference>
<keyword evidence="5 6" id="KW-0413">Isomerase</keyword>
<evidence type="ECO:0000256" key="6">
    <source>
        <dbReference type="PROSITE-ProRule" id="PRU00278"/>
    </source>
</evidence>
<dbReference type="InterPro" id="IPR046357">
    <property type="entry name" value="PPIase_dom_sf"/>
</dbReference>
<dbReference type="Pfam" id="PF13145">
    <property type="entry name" value="Rotamase_2"/>
    <property type="match status" value="1"/>
</dbReference>
<organism evidence="9 10">
    <name type="scientific">Sutcliffiella horikoshii</name>
    <dbReference type="NCBI Taxonomy" id="79883"/>
    <lineage>
        <taxon>Bacteria</taxon>
        <taxon>Bacillati</taxon>
        <taxon>Bacillota</taxon>
        <taxon>Bacilli</taxon>
        <taxon>Bacillales</taxon>
        <taxon>Bacillaceae</taxon>
        <taxon>Sutcliffiella</taxon>
    </lineage>
</organism>
<feature type="domain" description="PpiC" evidence="8">
    <location>
        <begin position="169"/>
        <end position="261"/>
    </location>
</feature>
<dbReference type="PANTHER" id="PTHR47245">
    <property type="entry name" value="PEPTIDYLPROLYL ISOMERASE"/>
    <property type="match status" value="1"/>
</dbReference>
<dbReference type="GO" id="GO:0003755">
    <property type="term" value="F:peptidyl-prolyl cis-trans isomerase activity"/>
    <property type="evidence" value="ECO:0007669"/>
    <property type="project" value="UniProtKB-KW"/>
</dbReference>
<reference evidence="9 10" key="1">
    <citation type="submission" date="2019-08" db="EMBL/GenBank/DDBJ databases">
        <title>Bacillus genomes from the desert of Cuatro Cienegas, Coahuila.</title>
        <authorList>
            <person name="Olmedo-Alvarez G."/>
        </authorList>
    </citation>
    <scope>NUCLEOTIDE SEQUENCE [LARGE SCALE GENOMIC DNA]</scope>
    <source>
        <strain evidence="9 10">CH98b_3T</strain>
    </source>
</reference>
<dbReference type="Gene3D" id="3.10.50.40">
    <property type="match status" value="1"/>
</dbReference>
<dbReference type="OrthoDB" id="2677468at2"/>
<dbReference type="InterPro" id="IPR000297">
    <property type="entry name" value="PPIase_PpiC"/>
</dbReference>
<keyword evidence="7" id="KW-0812">Transmembrane</keyword>
<dbReference type="SUPFAM" id="SSF109998">
    <property type="entry name" value="Triger factor/SurA peptide-binding domain-like"/>
    <property type="match status" value="1"/>
</dbReference>
<keyword evidence="7" id="KW-0472">Membrane</keyword>
<comment type="caution">
    <text evidence="9">The sequence shown here is derived from an EMBL/GenBank/DDBJ whole genome shotgun (WGS) entry which is preliminary data.</text>
</comment>
<evidence type="ECO:0000256" key="1">
    <source>
        <dbReference type="ARBA" id="ARBA00000971"/>
    </source>
</evidence>
<evidence type="ECO:0000259" key="8">
    <source>
        <dbReference type="PROSITE" id="PS50198"/>
    </source>
</evidence>
<dbReference type="Proteomes" id="UP000324517">
    <property type="component" value="Unassembled WGS sequence"/>
</dbReference>
<feature type="transmembrane region" description="Helical" evidence="7">
    <location>
        <begin position="12"/>
        <end position="31"/>
    </location>
</feature>
<dbReference type="PANTHER" id="PTHR47245:SF1">
    <property type="entry name" value="FOLDASE PROTEIN PRSA"/>
    <property type="match status" value="1"/>
</dbReference>
<proteinExistence type="predicted"/>
<name>A0A5D4SUI1_9BACI</name>
<keyword evidence="7" id="KW-1133">Transmembrane helix</keyword>
<keyword evidence="3" id="KW-0732">Signal</keyword>
<dbReference type="PROSITE" id="PS50198">
    <property type="entry name" value="PPIC_PPIASE_2"/>
    <property type="match status" value="1"/>
</dbReference>
<dbReference type="RefSeq" id="WP_148980482.1">
    <property type="nucleotide sequence ID" value="NZ_JBNILM010000015.1"/>
</dbReference>
<gene>
    <name evidence="9" type="ORF">FZC75_20370</name>
</gene>
<comment type="catalytic activity">
    <reaction evidence="1">
        <text>[protein]-peptidylproline (omega=180) = [protein]-peptidylproline (omega=0)</text>
        <dbReference type="Rhea" id="RHEA:16237"/>
        <dbReference type="Rhea" id="RHEA-COMP:10747"/>
        <dbReference type="Rhea" id="RHEA-COMP:10748"/>
        <dbReference type="ChEBI" id="CHEBI:83833"/>
        <dbReference type="ChEBI" id="CHEBI:83834"/>
        <dbReference type="EC" id="5.2.1.8"/>
    </reaction>
</comment>
<evidence type="ECO:0000313" key="10">
    <source>
        <dbReference type="Proteomes" id="UP000324517"/>
    </source>
</evidence>
<sequence length="309" mass="35321">MNEKRRLKQKWVWNIIFGLVIINCLTLAVVVKQTFSLREASDASAFVNGQANIVATVGDTVITRKDMLEELEGMYGQEMLTKMVNNEVVKQIAKKYKVTVSEQSVDREWKMIKTMYSRSPLHTNTSEELVKEQIRSSLLLEELLVKDVNIPEAELESYYQENKQLYTIEDAFHLSHIIVETKDEADAVVKELEDGSNFTSLAMEVSTDELTANQGGDLGFLTHESQVYPTAYMTEAANLKEKTWSDPISVDEKYAIIYLHEKMEGVTYSFDEVKDQIRRHLAMEHMDGSVDASIFWDEVGVEWNLPSAQ</sequence>
<keyword evidence="4 6" id="KW-0697">Rotamase</keyword>